<dbReference type="GO" id="GO:0097363">
    <property type="term" value="F:protein O-acetylglucosaminyltransferase activity"/>
    <property type="evidence" value="ECO:0007669"/>
    <property type="project" value="TreeGrafter"/>
</dbReference>
<dbReference type="Pfam" id="PF13432">
    <property type="entry name" value="TPR_16"/>
    <property type="match status" value="4"/>
</dbReference>
<evidence type="ECO:0000313" key="2">
    <source>
        <dbReference type="EMBL" id="SDZ72912.1"/>
    </source>
</evidence>
<dbReference type="SMART" id="SM00028">
    <property type="entry name" value="TPR"/>
    <property type="match status" value="9"/>
</dbReference>
<dbReference type="Proteomes" id="UP000198703">
    <property type="component" value="Unassembled WGS sequence"/>
</dbReference>
<keyword evidence="3" id="KW-1185">Reference proteome</keyword>
<dbReference type="PANTHER" id="PTHR44366:SF1">
    <property type="entry name" value="UDP-N-ACETYLGLUCOSAMINE--PEPTIDE N-ACETYLGLUCOSAMINYLTRANSFERASE 110 KDA SUBUNIT"/>
    <property type="match status" value="1"/>
</dbReference>
<gene>
    <name evidence="2" type="ORF">SAMN05444370_1014</name>
</gene>
<feature type="chain" id="PRO_5011484947" evidence="1">
    <location>
        <begin position="26"/>
        <end position="567"/>
    </location>
</feature>
<evidence type="ECO:0000313" key="3">
    <source>
        <dbReference type="Proteomes" id="UP000198703"/>
    </source>
</evidence>
<sequence length="567" mass="58272">MSAFQRTIFAAAAFALALAAAPSGAATIVDRLDRQADEAQEGYLVPIAEALAAGDIDRAETLIQARLEAEPDDALAWELLGVASALSGDAAGADAAYARAIALDPGRLTAWIKRGDLADAYGDMEGARRAWLGALDVNPRYAIAHERLGFYYATAGRPDAAISHLEQALAASAADGDRLEADLAFLYNRADRPKDALTLLKRWDEAAARGDAAPSLQMLALGNAHFALGDAETAIARYRLGLATAPGDGALLRAFGAALLATGDAEGAAAALEGPAAAEPIDAFANAQRGRALLAIGRPAEAVDAAERAIEAENGASAATLMLAARARLAAGEADAAADAARRLVALHPDEPAAWREQSTILGALGRYDAALAASDAGLARFPEDAAMLRGRSLANLRLGRLDAAAADAAGAAAVAPDWLEPRYLLGVIEEARGDAVAAEAAYRAALAVAPDHALSLNNLAMLRLRAGAAEEALPLAQRSVSLAGVAATYDTLAQVLAASDRLGEALGAQREAVRLDANDIGARLRLATYVAASGDVEAARAVLREALAAATVEEDVERVSSALDRL</sequence>
<dbReference type="InterPro" id="IPR019734">
    <property type="entry name" value="TPR_rpt"/>
</dbReference>
<reference evidence="2 3" key="1">
    <citation type="submission" date="2016-10" db="EMBL/GenBank/DDBJ databases">
        <authorList>
            <person name="de Groot N.N."/>
        </authorList>
    </citation>
    <scope>NUCLEOTIDE SEQUENCE [LARGE SCALE GENOMIC DNA]</scope>
    <source>
        <strain evidence="2 3">DSM 15345</strain>
    </source>
</reference>
<feature type="signal peptide" evidence="1">
    <location>
        <begin position="1"/>
        <end position="25"/>
    </location>
</feature>
<dbReference type="Gene3D" id="1.25.40.10">
    <property type="entry name" value="Tetratricopeptide repeat domain"/>
    <property type="match status" value="4"/>
</dbReference>
<dbReference type="Pfam" id="PF13429">
    <property type="entry name" value="TPR_15"/>
    <property type="match status" value="1"/>
</dbReference>
<accession>A0A1H3VFJ6</accession>
<dbReference type="PANTHER" id="PTHR44366">
    <property type="entry name" value="UDP-N-ACETYLGLUCOSAMINE--PEPTIDE N-ACETYLGLUCOSAMINYLTRANSFERASE 110 KDA SUBUNIT"/>
    <property type="match status" value="1"/>
</dbReference>
<dbReference type="OrthoDB" id="8479921at2"/>
<dbReference type="GO" id="GO:0006493">
    <property type="term" value="P:protein O-linked glycosylation"/>
    <property type="evidence" value="ECO:0007669"/>
    <property type="project" value="InterPro"/>
</dbReference>
<dbReference type="EMBL" id="FNQM01000001">
    <property type="protein sequence ID" value="SDZ72912.1"/>
    <property type="molecule type" value="Genomic_DNA"/>
</dbReference>
<protein>
    <submittedName>
        <fullName evidence="2">Tetratricopeptide repeat-containing protein</fullName>
    </submittedName>
</protein>
<evidence type="ECO:0000256" key="1">
    <source>
        <dbReference type="SAM" id="SignalP"/>
    </source>
</evidence>
<dbReference type="InterPro" id="IPR037919">
    <property type="entry name" value="OGT"/>
</dbReference>
<proteinExistence type="predicted"/>
<dbReference type="AlphaFoldDB" id="A0A1H3VFJ6"/>
<dbReference type="STRING" id="89524.SAMN05444370_1014"/>
<name>A0A1H3VFJ6_9RHOB</name>
<organism evidence="2 3">
    <name type="scientific">Rubrimonas cliftonensis</name>
    <dbReference type="NCBI Taxonomy" id="89524"/>
    <lineage>
        <taxon>Bacteria</taxon>
        <taxon>Pseudomonadati</taxon>
        <taxon>Pseudomonadota</taxon>
        <taxon>Alphaproteobacteria</taxon>
        <taxon>Rhodobacterales</taxon>
        <taxon>Paracoccaceae</taxon>
        <taxon>Rubrimonas</taxon>
    </lineage>
</organism>
<dbReference type="RefSeq" id="WP_093247450.1">
    <property type="nucleotide sequence ID" value="NZ_FNQM01000001.1"/>
</dbReference>
<keyword evidence="1" id="KW-0732">Signal</keyword>
<dbReference type="SUPFAM" id="SSF48452">
    <property type="entry name" value="TPR-like"/>
    <property type="match status" value="3"/>
</dbReference>
<dbReference type="InterPro" id="IPR011990">
    <property type="entry name" value="TPR-like_helical_dom_sf"/>
</dbReference>